<dbReference type="Gene3D" id="1.10.357.10">
    <property type="entry name" value="Tetracycline Repressor, domain 2"/>
    <property type="match status" value="1"/>
</dbReference>
<dbReference type="InterPro" id="IPR036271">
    <property type="entry name" value="Tet_transcr_reg_TetR-rel_C_sf"/>
</dbReference>
<evidence type="ECO:0000256" key="2">
    <source>
        <dbReference type="ARBA" id="ARBA00023125"/>
    </source>
</evidence>
<name>A0A6J7EZD2_9ZZZZ</name>
<dbReference type="AlphaFoldDB" id="A0A6J7EZD2"/>
<dbReference type="EMBL" id="CAFBLP010000084">
    <property type="protein sequence ID" value="CAB4887791.1"/>
    <property type="molecule type" value="Genomic_DNA"/>
</dbReference>
<organism evidence="5">
    <name type="scientific">freshwater metagenome</name>
    <dbReference type="NCBI Taxonomy" id="449393"/>
    <lineage>
        <taxon>unclassified sequences</taxon>
        <taxon>metagenomes</taxon>
        <taxon>ecological metagenomes</taxon>
    </lineage>
</organism>
<proteinExistence type="predicted"/>
<sequence length="221" mass="24479">MTSQDTQDLGSTREKLIDTVITMLNENEQGRMKVQDIAKRAGLTTGAIYWCFKDRRDLIDTARAERYIKETLASMQASREEFEENARQGIPNVRGRYVVEMLGNPRLRRERVQVLAAAMTDPALGAAVRVAQQKIMAALVETFTSAQAAGIFRPDIDPVSLGAFVYSFAVGYAAIDLLDEAKPDPNAWLYLIGCVVQAFEVHPSPDARSAGMDFVHPQSPQ</sequence>
<evidence type="ECO:0000256" key="3">
    <source>
        <dbReference type="ARBA" id="ARBA00023163"/>
    </source>
</evidence>
<dbReference type="Pfam" id="PF00440">
    <property type="entry name" value="TetR_N"/>
    <property type="match status" value="1"/>
</dbReference>
<gene>
    <name evidence="5" type="ORF">UFOPK3376_02529</name>
</gene>
<dbReference type="SUPFAM" id="SSF48498">
    <property type="entry name" value="Tetracyclin repressor-like, C-terminal domain"/>
    <property type="match status" value="1"/>
</dbReference>
<dbReference type="PROSITE" id="PS50977">
    <property type="entry name" value="HTH_TETR_2"/>
    <property type="match status" value="1"/>
</dbReference>
<dbReference type="SUPFAM" id="SSF46689">
    <property type="entry name" value="Homeodomain-like"/>
    <property type="match status" value="1"/>
</dbReference>
<keyword evidence="2" id="KW-0238">DNA-binding</keyword>
<dbReference type="InterPro" id="IPR050109">
    <property type="entry name" value="HTH-type_TetR-like_transc_reg"/>
</dbReference>
<keyword evidence="1" id="KW-0805">Transcription regulation</keyword>
<keyword evidence="3" id="KW-0804">Transcription</keyword>
<accession>A0A6J7EZD2</accession>
<evidence type="ECO:0000313" key="5">
    <source>
        <dbReference type="EMBL" id="CAB4887791.1"/>
    </source>
</evidence>
<dbReference type="InterPro" id="IPR001647">
    <property type="entry name" value="HTH_TetR"/>
</dbReference>
<dbReference type="InterPro" id="IPR009057">
    <property type="entry name" value="Homeodomain-like_sf"/>
</dbReference>
<evidence type="ECO:0000259" key="4">
    <source>
        <dbReference type="PROSITE" id="PS50977"/>
    </source>
</evidence>
<dbReference type="PANTHER" id="PTHR30055:SF234">
    <property type="entry name" value="HTH-TYPE TRANSCRIPTIONAL REGULATOR BETI"/>
    <property type="match status" value="1"/>
</dbReference>
<feature type="domain" description="HTH tetR-type" evidence="4">
    <location>
        <begin position="10"/>
        <end position="70"/>
    </location>
</feature>
<protein>
    <submittedName>
        <fullName evidence="5">Unannotated protein</fullName>
    </submittedName>
</protein>
<dbReference type="GO" id="GO:0003700">
    <property type="term" value="F:DNA-binding transcription factor activity"/>
    <property type="evidence" value="ECO:0007669"/>
    <property type="project" value="TreeGrafter"/>
</dbReference>
<dbReference type="PANTHER" id="PTHR30055">
    <property type="entry name" value="HTH-TYPE TRANSCRIPTIONAL REGULATOR RUTR"/>
    <property type="match status" value="1"/>
</dbReference>
<evidence type="ECO:0000256" key="1">
    <source>
        <dbReference type="ARBA" id="ARBA00023015"/>
    </source>
</evidence>
<reference evidence="5" key="1">
    <citation type="submission" date="2020-05" db="EMBL/GenBank/DDBJ databases">
        <authorList>
            <person name="Chiriac C."/>
            <person name="Salcher M."/>
            <person name="Ghai R."/>
            <person name="Kavagutti S V."/>
        </authorList>
    </citation>
    <scope>NUCLEOTIDE SEQUENCE</scope>
</reference>
<dbReference type="GO" id="GO:0000976">
    <property type="term" value="F:transcription cis-regulatory region binding"/>
    <property type="evidence" value="ECO:0007669"/>
    <property type="project" value="TreeGrafter"/>
</dbReference>